<sequence length="569" mass="62589">MFFFVFWALFMSSGAGLQGNSSGSISVVQSNKFVSHAFDEVDFNETDFSNTLSQLLAGGPKEGEIIEGTVICMDSGYITVDAGLKSEGVVSLREFELGDGKQDVAVGSKVKLYLEKTEGKTGSVILSREKAVRDELWQKLEKASEENLDIEGVIFGSIKCGYTVDVGGVVAFLPASHVGLRQVKDITPLLGKKQKFRILKMDKKQGNVVVSRKAVLEESLADAKDSFLNQLEEGSIVEGKVKSITKYGVFIEIHESPTVGVVDGLLHITDISWSRVSHPSAVFSCGQTVRAKIIRIDRENRKISLGVKQLEESPWANVEEKYPVDSVHKGIVTSIEDYGIFVELQSGVEGLIHVSEVSWVRSHLPVNQIFMRGEEVEVKVLSIDAAKNRMSLSIKRCKENPWEAFIAKHPVGSVVDTKVRSISNLGMFVTLLDDDTNSGIEGLIRSTELSWNGSPESALKKYNVGDCLKAKILMVNANKNKIDLGVKQIEYDPFLGLLRRIGLGEKIPVTVSKVLEDVGVLVDVFEGSESFNVLVEQKYIPDNKKFFPGDRVEAEVLMMGAYSLVLSLE</sequence>
<protein>
    <recommendedName>
        <fullName evidence="5">Small ribosomal subunit protein bS1</fullName>
    </recommendedName>
    <alternativeName>
        <fullName evidence="6">30S ribosomal protein S1</fullName>
    </alternativeName>
</protein>
<feature type="domain" description="S1 motif" evidence="7">
    <location>
        <begin position="234"/>
        <end position="308"/>
    </location>
</feature>
<dbReference type="NCBIfam" id="NF004952">
    <property type="entry name" value="PRK06299.1-2"/>
    <property type="match status" value="1"/>
</dbReference>
<dbReference type="CDD" id="cd05688">
    <property type="entry name" value="S1_RPS1_repeat_ec3"/>
    <property type="match status" value="1"/>
</dbReference>
<evidence type="ECO:0000259" key="7">
    <source>
        <dbReference type="PROSITE" id="PS50126"/>
    </source>
</evidence>
<evidence type="ECO:0000313" key="8">
    <source>
        <dbReference type="EMBL" id="QJC27344.1"/>
    </source>
</evidence>
<evidence type="ECO:0000256" key="1">
    <source>
        <dbReference type="ARBA" id="ARBA00006767"/>
    </source>
</evidence>
<evidence type="ECO:0000313" key="9">
    <source>
        <dbReference type="Proteomes" id="UP000500930"/>
    </source>
</evidence>
<evidence type="ECO:0000256" key="5">
    <source>
        <dbReference type="ARBA" id="ARBA00035293"/>
    </source>
</evidence>
<dbReference type="PROSITE" id="PS50126">
    <property type="entry name" value="S1"/>
    <property type="match status" value="6"/>
</dbReference>
<dbReference type="InterPro" id="IPR012340">
    <property type="entry name" value="NA-bd_OB-fold"/>
</dbReference>
<feature type="domain" description="S1 motif" evidence="7">
    <location>
        <begin position="504"/>
        <end position="569"/>
    </location>
</feature>
<feature type="domain" description="S1 motif" evidence="7">
    <location>
        <begin position="325"/>
        <end position="395"/>
    </location>
</feature>
<dbReference type="PANTHER" id="PTHR10724">
    <property type="entry name" value="30S RIBOSOMAL PROTEIN S1"/>
    <property type="match status" value="1"/>
</dbReference>
<dbReference type="InterPro" id="IPR035104">
    <property type="entry name" value="Ribosomal_protein_S1-like"/>
</dbReference>
<dbReference type="EMBL" id="CP046391">
    <property type="protein sequence ID" value="QJC27344.1"/>
    <property type="molecule type" value="Genomic_DNA"/>
</dbReference>
<gene>
    <name evidence="8" type="primary">rpsA</name>
    <name evidence="8" type="ORF">ANPL_01165</name>
</gene>
<dbReference type="GO" id="GO:0006412">
    <property type="term" value="P:translation"/>
    <property type="evidence" value="ECO:0007669"/>
    <property type="project" value="TreeGrafter"/>
</dbReference>
<dbReference type="SMART" id="SM00316">
    <property type="entry name" value="S1"/>
    <property type="match status" value="6"/>
</dbReference>
<organism evidence="8 9">
    <name type="scientific">Anaplasma platys</name>
    <dbReference type="NCBI Taxonomy" id="949"/>
    <lineage>
        <taxon>Bacteria</taxon>
        <taxon>Pseudomonadati</taxon>
        <taxon>Pseudomonadota</taxon>
        <taxon>Alphaproteobacteria</taxon>
        <taxon>Rickettsiales</taxon>
        <taxon>Anaplasmataceae</taxon>
        <taxon>Anaplasma</taxon>
    </lineage>
</organism>
<dbReference type="Proteomes" id="UP000500930">
    <property type="component" value="Chromosome"/>
</dbReference>
<keyword evidence="2 8" id="KW-0689">Ribosomal protein</keyword>
<dbReference type="InterPro" id="IPR050437">
    <property type="entry name" value="Ribos_protein_bS1-like"/>
</dbReference>
<reference evidence="8 9" key="1">
    <citation type="journal article" date="2020" name="Pathogens">
        <title>First Whole Genome Sequence of Anaplasma platys, an Obligate Intracellular Rickettsial Pathogen of Dogs.</title>
        <authorList>
            <person name="Llanes A."/>
            <person name="Rajeev S."/>
        </authorList>
    </citation>
    <scope>NUCLEOTIDE SEQUENCE [LARGE SCALE GENOMIC DNA]</scope>
    <source>
        <strain evidence="8 9">S3</strain>
    </source>
</reference>
<comment type="similarity">
    <text evidence="1">Belongs to the bacterial ribosomal protein bS1 family.</text>
</comment>
<dbReference type="Pfam" id="PF00575">
    <property type="entry name" value="S1"/>
    <property type="match status" value="5"/>
</dbReference>
<dbReference type="PRINTS" id="PR00681">
    <property type="entry name" value="RIBOSOMALS1"/>
</dbReference>
<feature type="domain" description="S1 motif" evidence="7">
    <location>
        <begin position="412"/>
        <end position="487"/>
    </location>
</feature>
<dbReference type="CDD" id="cd05687">
    <property type="entry name" value="S1_RPS1_repeat_ec1_hs1"/>
    <property type="match status" value="1"/>
</dbReference>
<dbReference type="GO" id="GO:0003729">
    <property type="term" value="F:mRNA binding"/>
    <property type="evidence" value="ECO:0007669"/>
    <property type="project" value="TreeGrafter"/>
</dbReference>
<feature type="domain" description="S1 motif" evidence="7">
    <location>
        <begin position="147"/>
        <end position="213"/>
    </location>
</feature>
<keyword evidence="3" id="KW-0687">Ribonucleoprotein</keyword>
<dbReference type="PANTHER" id="PTHR10724:SF7">
    <property type="entry name" value="SMALL RIBOSOMAL SUBUNIT PROTEIN BS1C"/>
    <property type="match status" value="1"/>
</dbReference>
<evidence type="ECO:0000256" key="4">
    <source>
        <dbReference type="ARBA" id="ARBA00025604"/>
    </source>
</evidence>
<keyword evidence="9" id="KW-1185">Reference proteome</keyword>
<dbReference type="CDD" id="cd04465">
    <property type="entry name" value="S1_RPS1_repeat_ec2_hs2"/>
    <property type="match status" value="1"/>
</dbReference>
<dbReference type="Gene3D" id="2.40.50.140">
    <property type="entry name" value="Nucleic acid-binding proteins"/>
    <property type="match status" value="5"/>
</dbReference>
<name>A0A858PXN6_9RICK</name>
<dbReference type="GO" id="GO:0022627">
    <property type="term" value="C:cytosolic small ribosomal subunit"/>
    <property type="evidence" value="ECO:0007669"/>
    <property type="project" value="TreeGrafter"/>
</dbReference>
<dbReference type="InterPro" id="IPR003029">
    <property type="entry name" value="S1_domain"/>
</dbReference>
<proteinExistence type="inferred from homology"/>
<dbReference type="AlphaFoldDB" id="A0A858PXN6"/>
<comment type="function">
    <text evidence="4">Binds mRNA; thus facilitating recognition of the initiation point. It is needed to translate mRNA with a short Shine-Dalgarno (SD) purine-rich sequence.</text>
</comment>
<accession>A0A858PXN6</accession>
<dbReference type="GO" id="GO:0003735">
    <property type="term" value="F:structural constituent of ribosome"/>
    <property type="evidence" value="ECO:0007669"/>
    <property type="project" value="TreeGrafter"/>
</dbReference>
<dbReference type="FunFam" id="2.40.50.140:FF:000103">
    <property type="entry name" value="protein RRP5 homolog"/>
    <property type="match status" value="2"/>
</dbReference>
<evidence type="ECO:0000256" key="2">
    <source>
        <dbReference type="ARBA" id="ARBA00022980"/>
    </source>
</evidence>
<dbReference type="KEGG" id="aplt:ANPL_01165"/>
<dbReference type="SUPFAM" id="SSF50249">
    <property type="entry name" value="Nucleic acid-binding proteins"/>
    <property type="match status" value="5"/>
</dbReference>
<evidence type="ECO:0000256" key="3">
    <source>
        <dbReference type="ARBA" id="ARBA00023274"/>
    </source>
</evidence>
<feature type="domain" description="S1 motif" evidence="7">
    <location>
        <begin position="63"/>
        <end position="129"/>
    </location>
</feature>
<evidence type="ECO:0000256" key="6">
    <source>
        <dbReference type="ARBA" id="ARBA00035517"/>
    </source>
</evidence>